<protein>
    <submittedName>
        <fullName evidence="1">Uncharacterized protein</fullName>
    </submittedName>
</protein>
<feature type="non-terminal residue" evidence="1">
    <location>
        <position position="1"/>
    </location>
</feature>
<keyword evidence="2" id="KW-1185">Reference proteome</keyword>
<evidence type="ECO:0000313" key="1">
    <source>
        <dbReference type="EMBL" id="EPB65083.1"/>
    </source>
</evidence>
<dbReference type="Proteomes" id="UP000054495">
    <property type="component" value="Unassembled WGS sequence"/>
</dbReference>
<dbReference type="AlphaFoldDB" id="A0A0D6L418"/>
<sequence length="75" mass="8699">FCSSGGDHLTILNIVQAFKKQRKVNISHLKEWCFSNYLNFKNLAMILKVRKQLQQIAQDCAMRVTSCGAQREKLR</sequence>
<reference evidence="1 2" key="1">
    <citation type="submission" date="2013-05" db="EMBL/GenBank/DDBJ databases">
        <title>Draft genome of the parasitic nematode Anyclostoma ceylanicum.</title>
        <authorList>
            <person name="Mitreva M."/>
        </authorList>
    </citation>
    <scope>NUCLEOTIDE SEQUENCE [LARGE SCALE GENOMIC DNA]</scope>
</reference>
<name>A0A0D6L418_9BILA</name>
<organism evidence="1 2">
    <name type="scientific">Ancylostoma ceylanicum</name>
    <dbReference type="NCBI Taxonomy" id="53326"/>
    <lineage>
        <taxon>Eukaryota</taxon>
        <taxon>Metazoa</taxon>
        <taxon>Ecdysozoa</taxon>
        <taxon>Nematoda</taxon>
        <taxon>Chromadorea</taxon>
        <taxon>Rhabditida</taxon>
        <taxon>Rhabditina</taxon>
        <taxon>Rhabditomorpha</taxon>
        <taxon>Strongyloidea</taxon>
        <taxon>Ancylostomatidae</taxon>
        <taxon>Ancylostomatinae</taxon>
        <taxon>Ancylostoma</taxon>
    </lineage>
</organism>
<dbReference type="EMBL" id="KE132223">
    <property type="protein sequence ID" value="EPB65083.1"/>
    <property type="molecule type" value="Genomic_DNA"/>
</dbReference>
<proteinExistence type="predicted"/>
<evidence type="ECO:0000313" key="2">
    <source>
        <dbReference type="Proteomes" id="UP000054495"/>
    </source>
</evidence>
<gene>
    <name evidence="1" type="ORF">ANCCEY_15854</name>
</gene>
<feature type="non-terminal residue" evidence="1">
    <location>
        <position position="75"/>
    </location>
</feature>
<accession>A0A0D6L418</accession>